<dbReference type="AlphaFoldDB" id="A0AAP3E8X0"/>
<dbReference type="RefSeq" id="WP_342810677.1">
    <property type="nucleotide sequence ID" value="NZ_JAOPJZ010000040.1"/>
</dbReference>
<gene>
    <name evidence="1" type="ORF">OB919_20775</name>
</gene>
<name>A0AAP3E8X0_9EURY</name>
<accession>A0AAP3E8X0</accession>
<proteinExistence type="predicted"/>
<evidence type="ECO:0000313" key="2">
    <source>
        <dbReference type="Proteomes" id="UP001321047"/>
    </source>
</evidence>
<organism evidence="1 2">
    <name type="scientific">Natronosalvus hydrolyticus</name>
    <dbReference type="NCBI Taxonomy" id="2979988"/>
    <lineage>
        <taxon>Archaea</taxon>
        <taxon>Methanobacteriati</taxon>
        <taxon>Methanobacteriota</taxon>
        <taxon>Stenosarchaea group</taxon>
        <taxon>Halobacteria</taxon>
        <taxon>Halobacteriales</taxon>
        <taxon>Natrialbaceae</taxon>
        <taxon>Natronosalvus</taxon>
    </lineage>
</organism>
<reference evidence="1 2" key="1">
    <citation type="submission" date="2022-09" db="EMBL/GenBank/DDBJ databases">
        <title>Enrichment on poylsaccharides allowed isolation of novel metabolic and taxonomic groups of Haloarchaea.</title>
        <authorList>
            <person name="Sorokin D.Y."/>
            <person name="Elcheninov A.G."/>
            <person name="Khizhniak T.V."/>
            <person name="Kolganova T.V."/>
            <person name="Kublanov I.V."/>
        </authorList>
    </citation>
    <scope>NUCLEOTIDE SEQUENCE [LARGE SCALE GENOMIC DNA]</scope>
    <source>
        <strain evidence="1 2">AArc-curdl1</strain>
    </source>
</reference>
<sequence>MSENHPAVDEIIKSIPLDSEFGPNKVREYNQIFSSLEKHGYTDVIDELKDEIISDTRSDEHHYLPSAKRVCRKIVGYTGVDTDLEEDLPRGF</sequence>
<dbReference type="EMBL" id="JAOPJZ010000040">
    <property type="protein sequence ID" value="MCU4754375.1"/>
    <property type="molecule type" value="Genomic_DNA"/>
</dbReference>
<keyword evidence="2" id="KW-1185">Reference proteome</keyword>
<comment type="caution">
    <text evidence="1">The sequence shown here is derived from an EMBL/GenBank/DDBJ whole genome shotgun (WGS) entry which is preliminary data.</text>
</comment>
<dbReference type="Proteomes" id="UP001321047">
    <property type="component" value="Unassembled WGS sequence"/>
</dbReference>
<protein>
    <submittedName>
        <fullName evidence="1">Uncharacterized protein</fullName>
    </submittedName>
</protein>
<evidence type="ECO:0000313" key="1">
    <source>
        <dbReference type="EMBL" id="MCU4754375.1"/>
    </source>
</evidence>